<dbReference type="EMBL" id="CM042016">
    <property type="protein sequence ID" value="KAI3701023.1"/>
    <property type="molecule type" value="Genomic_DNA"/>
</dbReference>
<reference evidence="2" key="1">
    <citation type="journal article" date="2022" name="Mol. Ecol. Resour.">
        <title>The genomes of chicory, endive, great burdock and yacon provide insights into Asteraceae palaeo-polyploidization history and plant inulin production.</title>
        <authorList>
            <person name="Fan W."/>
            <person name="Wang S."/>
            <person name="Wang H."/>
            <person name="Wang A."/>
            <person name="Jiang F."/>
            <person name="Liu H."/>
            <person name="Zhao H."/>
            <person name="Xu D."/>
            <person name="Zhang Y."/>
        </authorList>
    </citation>
    <scope>NUCLEOTIDE SEQUENCE [LARGE SCALE GENOMIC DNA]</scope>
    <source>
        <strain evidence="2">cv. Punajuju</strain>
    </source>
</reference>
<keyword evidence="2" id="KW-1185">Reference proteome</keyword>
<sequence>MLAMAMGRKKSNHSLPKPSLCLSRSTLRHLRPPPFNRPAPLHLLIHQCESAAPSCASAGISNFEGLFVYVYPKIRSNISPLLLSSIADPSRLTAHLRR</sequence>
<dbReference type="Proteomes" id="UP001055811">
    <property type="component" value="Linkage Group LG08"/>
</dbReference>
<gene>
    <name evidence="1" type="ORF">L2E82_45665</name>
</gene>
<evidence type="ECO:0000313" key="2">
    <source>
        <dbReference type="Proteomes" id="UP001055811"/>
    </source>
</evidence>
<protein>
    <submittedName>
        <fullName evidence="1">Uncharacterized protein</fullName>
    </submittedName>
</protein>
<accession>A0ACB8ZTQ7</accession>
<organism evidence="1 2">
    <name type="scientific">Cichorium intybus</name>
    <name type="common">Chicory</name>
    <dbReference type="NCBI Taxonomy" id="13427"/>
    <lineage>
        <taxon>Eukaryota</taxon>
        <taxon>Viridiplantae</taxon>
        <taxon>Streptophyta</taxon>
        <taxon>Embryophyta</taxon>
        <taxon>Tracheophyta</taxon>
        <taxon>Spermatophyta</taxon>
        <taxon>Magnoliopsida</taxon>
        <taxon>eudicotyledons</taxon>
        <taxon>Gunneridae</taxon>
        <taxon>Pentapetalae</taxon>
        <taxon>asterids</taxon>
        <taxon>campanulids</taxon>
        <taxon>Asterales</taxon>
        <taxon>Asteraceae</taxon>
        <taxon>Cichorioideae</taxon>
        <taxon>Cichorieae</taxon>
        <taxon>Cichoriinae</taxon>
        <taxon>Cichorium</taxon>
    </lineage>
</organism>
<evidence type="ECO:0000313" key="1">
    <source>
        <dbReference type="EMBL" id="KAI3701023.1"/>
    </source>
</evidence>
<proteinExistence type="predicted"/>
<reference evidence="1 2" key="2">
    <citation type="journal article" date="2022" name="Mol. Ecol. Resour.">
        <title>The genomes of chicory, endive, great burdock and yacon provide insights into Asteraceae paleo-polyploidization history and plant inulin production.</title>
        <authorList>
            <person name="Fan W."/>
            <person name="Wang S."/>
            <person name="Wang H."/>
            <person name="Wang A."/>
            <person name="Jiang F."/>
            <person name="Liu H."/>
            <person name="Zhao H."/>
            <person name="Xu D."/>
            <person name="Zhang Y."/>
        </authorList>
    </citation>
    <scope>NUCLEOTIDE SEQUENCE [LARGE SCALE GENOMIC DNA]</scope>
    <source>
        <strain evidence="2">cv. Punajuju</strain>
        <tissue evidence="1">Leaves</tissue>
    </source>
</reference>
<comment type="caution">
    <text evidence="1">The sequence shown here is derived from an EMBL/GenBank/DDBJ whole genome shotgun (WGS) entry which is preliminary data.</text>
</comment>
<name>A0ACB8ZTQ7_CICIN</name>